<name>A0A948TC08_9BACT</name>
<dbReference type="InterPro" id="IPR023806">
    <property type="entry name" value="CHP03905"/>
</dbReference>
<evidence type="ECO:0000256" key="5">
    <source>
        <dbReference type="ARBA" id="ARBA00047754"/>
    </source>
</evidence>
<organism evidence="7 8">
    <name type="scientific">Candidatus Phocaeicola faecigallinarum</name>
    <dbReference type="NCBI Taxonomy" id="2838732"/>
    <lineage>
        <taxon>Bacteria</taxon>
        <taxon>Pseudomonadati</taxon>
        <taxon>Bacteroidota</taxon>
        <taxon>Bacteroidia</taxon>
        <taxon>Bacteroidales</taxon>
        <taxon>Bacteroidaceae</taxon>
        <taxon>Phocaeicola</taxon>
    </lineage>
</organism>
<evidence type="ECO:0000313" key="8">
    <source>
        <dbReference type="Proteomes" id="UP000783796"/>
    </source>
</evidence>
<gene>
    <name evidence="7" type="ORF">H9777_07745</name>
</gene>
<dbReference type="Pfam" id="PF12637">
    <property type="entry name" value="TSCPD"/>
    <property type="match status" value="1"/>
</dbReference>
<dbReference type="GO" id="GO:0000166">
    <property type="term" value="F:nucleotide binding"/>
    <property type="evidence" value="ECO:0007669"/>
    <property type="project" value="UniProtKB-KW"/>
</dbReference>
<reference evidence="7" key="1">
    <citation type="journal article" date="2021" name="PeerJ">
        <title>Extensive microbial diversity within the chicken gut microbiome revealed by metagenomics and culture.</title>
        <authorList>
            <person name="Gilroy R."/>
            <person name="Ravi A."/>
            <person name="Getino M."/>
            <person name="Pursley I."/>
            <person name="Horton D.L."/>
            <person name="Alikhan N.F."/>
            <person name="Baker D."/>
            <person name="Gharbi K."/>
            <person name="Hall N."/>
            <person name="Watson M."/>
            <person name="Adriaenssens E.M."/>
            <person name="Foster-Nyarko E."/>
            <person name="Jarju S."/>
            <person name="Secka A."/>
            <person name="Antonio M."/>
            <person name="Oren A."/>
            <person name="Chaudhuri R.R."/>
            <person name="La Ragione R."/>
            <person name="Hildebrand F."/>
            <person name="Pallen M.J."/>
        </authorList>
    </citation>
    <scope>NUCLEOTIDE SEQUENCE</scope>
    <source>
        <strain evidence="7">G4-2901</strain>
    </source>
</reference>
<reference evidence="7" key="2">
    <citation type="submission" date="2021-04" db="EMBL/GenBank/DDBJ databases">
        <authorList>
            <person name="Gilroy R."/>
        </authorList>
    </citation>
    <scope>NUCLEOTIDE SEQUENCE</scope>
    <source>
        <strain evidence="7">G4-2901</strain>
    </source>
</reference>
<dbReference type="EMBL" id="JAHLFW010000068">
    <property type="protein sequence ID" value="MBU3838188.1"/>
    <property type="molecule type" value="Genomic_DNA"/>
</dbReference>
<evidence type="ECO:0000256" key="4">
    <source>
        <dbReference type="ARBA" id="ARBA00022741"/>
    </source>
</evidence>
<comment type="catalytic activity">
    <reaction evidence="5">
        <text>a 2'-deoxyribonucleoside 5'-diphosphate + [thioredoxin]-disulfide + H2O = a ribonucleoside 5'-diphosphate + [thioredoxin]-dithiol</text>
        <dbReference type="Rhea" id="RHEA:23252"/>
        <dbReference type="Rhea" id="RHEA-COMP:10698"/>
        <dbReference type="Rhea" id="RHEA-COMP:10700"/>
        <dbReference type="ChEBI" id="CHEBI:15377"/>
        <dbReference type="ChEBI" id="CHEBI:29950"/>
        <dbReference type="ChEBI" id="CHEBI:50058"/>
        <dbReference type="ChEBI" id="CHEBI:57930"/>
        <dbReference type="ChEBI" id="CHEBI:73316"/>
        <dbReference type="EC" id="1.17.4.1"/>
    </reaction>
</comment>
<dbReference type="NCBIfam" id="TIGR03905">
    <property type="entry name" value="TIGR03905_4_Cys"/>
    <property type="match status" value="1"/>
</dbReference>
<sequence>MKINYRTQGTCSSFIEVEVENNIVKEVSFTGGCNGNLKGICSLVKGMEVNEVISRLEGICCGNKNTSCPDQLCKALKSI</sequence>
<comment type="caution">
    <text evidence="7">The sequence shown here is derived from an EMBL/GenBank/DDBJ whole genome shotgun (WGS) entry which is preliminary data.</text>
</comment>
<accession>A0A948TC08</accession>
<dbReference type="InterPro" id="IPR024434">
    <property type="entry name" value="TSCPD_dom"/>
</dbReference>
<feature type="domain" description="TSCPD" evidence="6">
    <location>
        <begin position="5"/>
        <end position="78"/>
    </location>
</feature>
<evidence type="ECO:0000313" key="7">
    <source>
        <dbReference type="EMBL" id="MBU3838188.1"/>
    </source>
</evidence>
<protein>
    <recommendedName>
        <fullName evidence="2">ribonucleoside-diphosphate reductase</fullName>
        <ecNumber evidence="2">1.17.4.1</ecNumber>
    </recommendedName>
</protein>
<keyword evidence="4" id="KW-0547">Nucleotide-binding</keyword>
<evidence type="ECO:0000256" key="3">
    <source>
        <dbReference type="ARBA" id="ARBA00022634"/>
    </source>
</evidence>
<evidence type="ECO:0000259" key="6">
    <source>
        <dbReference type="Pfam" id="PF12637"/>
    </source>
</evidence>
<dbReference type="EC" id="1.17.4.1" evidence="2"/>
<comment type="similarity">
    <text evidence="1">Belongs to the ribonucleoside diphosphate reductase class-2 family.</text>
</comment>
<evidence type="ECO:0000256" key="1">
    <source>
        <dbReference type="ARBA" id="ARBA00007405"/>
    </source>
</evidence>
<keyword evidence="3" id="KW-0237">DNA synthesis</keyword>
<dbReference type="Proteomes" id="UP000783796">
    <property type="component" value="Unassembled WGS sequence"/>
</dbReference>
<dbReference type="AlphaFoldDB" id="A0A948TC08"/>
<dbReference type="GO" id="GO:0071897">
    <property type="term" value="P:DNA biosynthetic process"/>
    <property type="evidence" value="ECO:0007669"/>
    <property type="project" value="UniProtKB-KW"/>
</dbReference>
<dbReference type="GO" id="GO:0004748">
    <property type="term" value="F:ribonucleoside-diphosphate reductase activity, thioredoxin disulfide as acceptor"/>
    <property type="evidence" value="ECO:0007669"/>
    <property type="project" value="UniProtKB-EC"/>
</dbReference>
<evidence type="ECO:0000256" key="2">
    <source>
        <dbReference type="ARBA" id="ARBA00012274"/>
    </source>
</evidence>
<proteinExistence type="inferred from homology"/>